<sequence length="312" mass="35275">MKTEVKNQVITELENYLSVHKLSANEFSKKAGINSGYISALRNGKETASVSGKEVLISDKWYKKIAEYIGLELEQTYWEPVPTEQFLRTIATLEDAKKYGYTNVIIGTTGSGKSFTADIFVKQNPVDTFKITVGSSDTIGDLIDKVIEALKIPTAKTKSKKIREIVKKLKQLKYEGFTPVILFDEAEYMKQPALCAMKELYDNLFGICSIILIGTDQLTKNLDKLRKKNKDGIPQLYRRIKFGIRILPSIDKTFKQFLNDISDAGLVRFLQQNCENYGELHDVLVPAMREADRTGEPLTENFVRTIIGIPNI</sequence>
<dbReference type="SUPFAM" id="SSF47413">
    <property type="entry name" value="lambda repressor-like DNA-binding domains"/>
    <property type="match status" value="1"/>
</dbReference>
<dbReference type="InterPro" id="IPR052026">
    <property type="entry name" value="ExeA_AAA_ATPase_DNA-bind"/>
</dbReference>
<evidence type="ECO:0000313" key="3">
    <source>
        <dbReference type="Proteomes" id="UP000319499"/>
    </source>
</evidence>
<proteinExistence type="predicted"/>
<dbReference type="OrthoDB" id="1244738at2"/>
<dbReference type="InterPro" id="IPR049945">
    <property type="entry name" value="AAA_22"/>
</dbReference>
<evidence type="ECO:0000313" key="2">
    <source>
        <dbReference type="EMBL" id="TWP30542.1"/>
    </source>
</evidence>
<comment type="caution">
    <text evidence="2">The sequence shown here is derived from an EMBL/GenBank/DDBJ whole genome shotgun (WGS) entry which is preliminary data.</text>
</comment>
<feature type="domain" description="ORC1/DEAH AAA+ ATPase" evidence="1">
    <location>
        <begin position="104"/>
        <end position="221"/>
    </location>
</feature>
<gene>
    <name evidence="2" type="ORF">ETU09_00645</name>
</gene>
<dbReference type="EMBL" id="SELH01000011">
    <property type="protein sequence ID" value="TWP30542.1"/>
    <property type="molecule type" value="Genomic_DNA"/>
</dbReference>
<dbReference type="GO" id="GO:0016887">
    <property type="term" value="F:ATP hydrolysis activity"/>
    <property type="evidence" value="ECO:0007669"/>
    <property type="project" value="InterPro"/>
</dbReference>
<name>A0A563DKC6_9FLAO</name>
<evidence type="ECO:0000259" key="1">
    <source>
        <dbReference type="Pfam" id="PF13401"/>
    </source>
</evidence>
<dbReference type="Pfam" id="PF13401">
    <property type="entry name" value="AAA_22"/>
    <property type="match status" value="1"/>
</dbReference>
<accession>A0A563DKC6</accession>
<protein>
    <recommendedName>
        <fullName evidence="1">ORC1/DEAH AAA+ ATPase domain-containing protein</fullName>
    </recommendedName>
</protein>
<keyword evidence="3" id="KW-1185">Reference proteome</keyword>
<dbReference type="PANTHER" id="PTHR35894:SF5">
    <property type="entry name" value="MU-LIKE PROPHAGE FLUMU DNA TRANSPOSITION PROTEIN B"/>
    <property type="match status" value="1"/>
</dbReference>
<reference evidence="2 3" key="1">
    <citation type="submission" date="2019-02" db="EMBL/GenBank/DDBJ databases">
        <title>Apibacter muscae sp. nov.: a novel member of the house fly microbiota.</title>
        <authorList>
            <person name="Park R."/>
        </authorList>
    </citation>
    <scope>NUCLEOTIDE SEQUENCE [LARGE SCALE GENOMIC DNA]</scope>
    <source>
        <strain evidence="2 3">AL1</strain>
    </source>
</reference>
<dbReference type="PANTHER" id="PTHR35894">
    <property type="entry name" value="GENERAL SECRETION PATHWAY PROTEIN A-RELATED"/>
    <property type="match status" value="1"/>
</dbReference>
<dbReference type="RefSeq" id="WP_146291215.1">
    <property type="nucleotide sequence ID" value="NZ_SELH01000011.1"/>
</dbReference>
<dbReference type="SUPFAM" id="SSF52540">
    <property type="entry name" value="P-loop containing nucleoside triphosphate hydrolases"/>
    <property type="match status" value="1"/>
</dbReference>
<organism evidence="2 3">
    <name type="scientific">Apibacter muscae</name>
    <dbReference type="NCBI Taxonomy" id="2509004"/>
    <lineage>
        <taxon>Bacteria</taxon>
        <taxon>Pseudomonadati</taxon>
        <taxon>Bacteroidota</taxon>
        <taxon>Flavobacteriia</taxon>
        <taxon>Flavobacteriales</taxon>
        <taxon>Weeksellaceae</taxon>
        <taxon>Apibacter</taxon>
    </lineage>
</organism>
<dbReference type="Proteomes" id="UP000319499">
    <property type="component" value="Unassembled WGS sequence"/>
</dbReference>
<dbReference type="InterPro" id="IPR027417">
    <property type="entry name" value="P-loop_NTPase"/>
</dbReference>
<dbReference type="AlphaFoldDB" id="A0A563DKC6"/>
<dbReference type="InterPro" id="IPR010982">
    <property type="entry name" value="Lambda_DNA-bd_dom_sf"/>
</dbReference>
<dbReference type="GO" id="GO:0003677">
    <property type="term" value="F:DNA binding"/>
    <property type="evidence" value="ECO:0007669"/>
    <property type="project" value="InterPro"/>
</dbReference>
<dbReference type="Gene3D" id="3.40.50.300">
    <property type="entry name" value="P-loop containing nucleotide triphosphate hydrolases"/>
    <property type="match status" value="1"/>
</dbReference>